<keyword evidence="3" id="KW-1185">Reference proteome</keyword>
<feature type="region of interest" description="Disordered" evidence="1">
    <location>
        <begin position="349"/>
        <end position="373"/>
    </location>
</feature>
<sequence length="373" mass="41350">MMHSDTSKLLQRHTKLRLRSASGKLRISHCHDLEYPSIKKSRKGLPHQEHAVILTDVSEHALVCEMDTAPANNDSQNSCSQLSGHIAPSKESVANVDETDRNNEILCNIVHSENERVETHPMQALQGKNDVPDKVQIQLMEKNSIPNMEISRALSVSPKRQTILLPSKQVLIRTNSSSNMKVYAKKCIDIHDNLLEEESTAMVIGSCQSTINAAIPTDTAVTQVSENNHHTELSVPSVENVLQGGDVMEERSECTISNTVLKSTLDAGSSTLSDLTLCQNADHELPFVKKSKVWPQVEAILMDIFKEKAMEELRCKGQELAMKKEHEDAELSKLKAADMSIKEACGGTAGWNNEDFNQKKSQGKAKLFSSQKM</sequence>
<name>A0A5J9UM25_9POAL</name>
<evidence type="ECO:0000313" key="3">
    <source>
        <dbReference type="Proteomes" id="UP000324897"/>
    </source>
</evidence>
<protein>
    <submittedName>
        <fullName evidence="2">Uncharacterized protein</fullName>
    </submittedName>
</protein>
<dbReference type="Proteomes" id="UP000324897">
    <property type="component" value="Chromosome 2"/>
</dbReference>
<gene>
    <name evidence="2" type="ORF">EJB05_27261</name>
</gene>
<reference evidence="2 3" key="1">
    <citation type="journal article" date="2019" name="Sci. Rep.">
        <title>A high-quality genome of Eragrostis curvula grass provides insights into Poaceae evolution and supports new strategies to enhance forage quality.</title>
        <authorList>
            <person name="Carballo J."/>
            <person name="Santos B.A.C.M."/>
            <person name="Zappacosta D."/>
            <person name="Garbus I."/>
            <person name="Selva J.P."/>
            <person name="Gallo C.A."/>
            <person name="Diaz A."/>
            <person name="Albertini E."/>
            <person name="Caccamo M."/>
            <person name="Echenique V."/>
        </authorList>
    </citation>
    <scope>NUCLEOTIDE SEQUENCE [LARGE SCALE GENOMIC DNA]</scope>
    <source>
        <strain evidence="3">cv. Victoria</strain>
        <tissue evidence="2">Leaf</tissue>
    </source>
</reference>
<organism evidence="2 3">
    <name type="scientific">Eragrostis curvula</name>
    <name type="common">weeping love grass</name>
    <dbReference type="NCBI Taxonomy" id="38414"/>
    <lineage>
        <taxon>Eukaryota</taxon>
        <taxon>Viridiplantae</taxon>
        <taxon>Streptophyta</taxon>
        <taxon>Embryophyta</taxon>
        <taxon>Tracheophyta</taxon>
        <taxon>Spermatophyta</taxon>
        <taxon>Magnoliopsida</taxon>
        <taxon>Liliopsida</taxon>
        <taxon>Poales</taxon>
        <taxon>Poaceae</taxon>
        <taxon>PACMAD clade</taxon>
        <taxon>Chloridoideae</taxon>
        <taxon>Eragrostideae</taxon>
        <taxon>Eragrostidinae</taxon>
        <taxon>Eragrostis</taxon>
    </lineage>
</organism>
<feature type="non-terminal residue" evidence="2">
    <location>
        <position position="1"/>
    </location>
</feature>
<comment type="caution">
    <text evidence="2">The sequence shown here is derived from an EMBL/GenBank/DDBJ whole genome shotgun (WGS) entry which is preliminary data.</text>
</comment>
<dbReference type="EMBL" id="RWGY01000013">
    <property type="protein sequence ID" value="TVU24802.1"/>
    <property type="molecule type" value="Genomic_DNA"/>
</dbReference>
<dbReference type="AlphaFoldDB" id="A0A5J9UM25"/>
<evidence type="ECO:0000313" key="2">
    <source>
        <dbReference type="EMBL" id="TVU24802.1"/>
    </source>
</evidence>
<evidence type="ECO:0000256" key="1">
    <source>
        <dbReference type="SAM" id="MobiDB-lite"/>
    </source>
</evidence>
<proteinExistence type="predicted"/>
<accession>A0A5J9UM25</accession>
<dbReference type="Gramene" id="TVU24802">
    <property type="protein sequence ID" value="TVU24802"/>
    <property type="gene ID" value="EJB05_27261"/>
</dbReference>